<keyword evidence="3 5" id="KW-0964">Secreted</keyword>
<comment type="similarity">
    <text evidence="2 5">Belongs to the RxLR effector family.</text>
</comment>
<organism evidence="6 7">
    <name type="scientific">Phytophthora oleae</name>
    <dbReference type="NCBI Taxonomy" id="2107226"/>
    <lineage>
        <taxon>Eukaryota</taxon>
        <taxon>Sar</taxon>
        <taxon>Stramenopiles</taxon>
        <taxon>Oomycota</taxon>
        <taxon>Peronosporomycetes</taxon>
        <taxon>Peronosporales</taxon>
        <taxon>Peronosporaceae</taxon>
        <taxon>Phytophthora</taxon>
    </lineage>
</organism>
<comment type="domain">
    <text evidence="5">The RxLR-dEER motif acts to carry the protein into the host cell cytoplasm through binding to cell surface phosphatidylinositol-3-phosphate.</text>
</comment>
<dbReference type="GO" id="GO:0005576">
    <property type="term" value="C:extracellular region"/>
    <property type="evidence" value="ECO:0007669"/>
    <property type="project" value="UniProtKB-SubCell"/>
</dbReference>
<dbReference type="Pfam" id="PF16810">
    <property type="entry name" value="RXLR"/>
    <property type="match status" value="1"/>
</dbReference>
<gene>
    <name evidence="6" type="ORF">V7S43_010732</name>
</gene>
<keyword evidence="4 5" id="KW-0732">Signal</keyword>
<name>A0ABD3FDM2_9STRA</name>
<comment type="function">
    <text evidence="5">Effector that suppresses plant defense responses during pathogen infection.</text>
</comment>
<accession>A0ABD3FDM2</accession>
<evidence type="ECO:0000256" key="3">
    <source>
        <dbReference type="ARBA" id="ARBA00022525"/>
    </source>
</evidence>
<evidence type="ECO:0000256" key="2">
    <source>
        <dbReference type="ARBA" id="ARBA00010400"/>
    </source>
</evidence>
<evidence type="ECO:0000313" key="7">
    <source>
        <dbReference type="Proteomes" id="UP001632037"/>
    </source>
</evidence>
<comment type="subcellular location">
    <subcellularLocation>
        <location evidence="1 5">Secreted</location>
    </subcellularLocation>
</comment>
<evidence type="ECO:0000256" key="1">
    <source>
        <dbReference type="ARBA" id="ARBA00004613"/>
    </source>
</evidence>
<sequence>MRVSIAILVAVVAVFTSSGLASASNPVQLQQVVPGSTNNVENADGGVRFLRKSVEDESDDLASEEERGALGDLAKKAKQYLNGEQRLAKLFKKTDEQLMKKELGPNFLIEGAKRLEKAGWPAAKVEQFKVKGEQYSTFWYNNFKDIRGT</sequence>
<evidence type="ECO:0000256" key="5">
    <source>
        <dbReference type="RuleBase" id="RU367124"/>
    </source>
</evidence>
<dbReference type="EMBL" id="JBIMZQ010000024">
    <property type="protein sequence ID" value="KAL3664409.1"/>
    <property type="molecule type" value="Genomic_DNA"/>
</dbReference>
<feature type="signal peptide" evidence="5">
    <location>
        <begin position="1"/>
        <end position="23"/>
    </location>
</feature>
<proteinExistence type="inferred from homology"/>
<dbReference type="InterPro" id="IPR031825">
    <property type="entry name" value="RXLR"/>
</dbReference>
<comment type="caution">
    <text evidence="6">The sequence shown here is derived from an EMBL/GenBank/DDBJ whole genome shotgun (WGS) entry which is preliminary data.</text>
</comment>
<feature type="chain" id="PRO_5044525546" description="RxLR effector protein" evidence="5">
    <location>
        <begin position="24"/>
        <end position="149"/>
    </location>
</feature>
<protein>
    <recommendedName>
        <fullName evidence="5">RxLR effector protein</fullName>
    </recommendedName>
</protein>
<evidence type="ECO:0000313" key="6">
    <source>
        <dbReference type="EMBL" id="KAL3664409.1"/>
    </source>
</evidence>
<evidence type="ECO:0000256" key="4">
    <source>
        <dbReference type="ARBA" id="ARBA00022729"/>
    </source>
</evidence>
<keyword evidence="7" id="KW-1185">Reference proteome</keyword>
<dbReference type="Proteomes" id="UP001632037">
    <property type="component" value="Unassembled WGS sequence"/>
</dbReference>
<reference evidence="6 7" key="1">
    <citation type="submission" date="2024-09" db="EMBL/GenBank/DDBJ databases">
        <title>Genome sequencing and assembly of Phytophthora oleae, isolate VK10A, causative agent of rot of olive drupes.</title>
        <authorList>
            <person name="Conti Taguali S."/>
            <person name="Riolo M."/>
            <person name="La Spada F."/>
            <person name="Cacciola S.O."/>
            <person name="Dionisio G."/>
        </authorList>
    </citation>
    <scope>NUCLEOTIDE SEQUENCE [LARGE SCALE GENOMIC DNA]</scope>
    <source>
        <strain evidence="6 7">VK10A</strain>
    </source>
</reference>
<dbReference type="AlphaFoldDB" id="A0ABD3FDM2"/>